<dbReference type="SUPFAM" id="SSF56954">
    <property type="entry name" value="Outer membrane efflux proteins (OEP)"/>
    <property type="match status" value="1"/>
</dbReference>
<name>A0A3B1E913_9ZZZZ</name>
<reference evidence="3" key="1">
    <citation type="submission" date="2018-06" db="EMBL/GenBank/DDBJ databases">
        <authorList>
            <person name="Zhirakovskaya E."/>
        </authorList>
    </citation>
    <scope>NUCLEOTIDE SEQUENCE</scope>
</reference>
<feature type="region of interest" description="Disordered" evidence="2">
    <location>
        <begin position="44"/>
        <end position="75"/>
    </location>
</feature>
<dbReference type="EMBL" id="UOGK01000694">
    <property type="protein sequence ID" value="VAX42457.1"/>
    <property type="molecule type" value="Genomic_DNA"/>
</dbReference>
<protein>
    <recommendedName>
        <fullName evidence="4">TolC family protein</fullName>
    </recommendedName>
</protein>
<gene>
    <name evidence="3" type="ORF">MNBD_PLANCTO03-1240</name>
</gene>
<dbReference type="PANTHER" id="PTHR30203">
    <property type="entry name" value="OUTER MEMBRANE CATION EFFLUX PROTEIN"/>
    <property type="match status" value="1"/>
</dbReference>
<evidence type="ECO:0008006" key="4">
    <source>
        <dbReference type="Google" id="ProtNLM"/>
    </source>
</evidence>
<dbReference type="AlphaFoldDB" id="A0A3B1E913"/>
<dbReference type="GO" id="GO:0015562">
    <property type="term" value="F:efflux transmembrane transporter activity"/>
    <property type="evidence" value="ECO:0007669"/>
    <property type="project" value="InterPro"/>
</dbReference>
<evidence type="ECO:0000256" key="2">
    <source>
        <dbReference type="SAM" id="MobiDB-lite"/>
    </source>
</evidence>
<keyword evidence="1" id="KW-0175">Coiled coil</keyword>
<accession>A0A3B1E913</accession>
<dbReference type="PROSITE" id="PS51257">
    <property type="entry name" value="PROKAR_LIPOPROTEIN"/>
    <property type="match status" value="1"/>
</dbReference>
<proteinExistence type="predicted"/>
<dbReference type="Gene3D" id="1.20.1600.10">
    <property type="entry name" value="Outer membrane efflux proteins (OEP)"/>
    <property type="match status" value="1"/>
</dbReference>
<sequence>MGSFGARLAALVLVGCFFTLAAGCNRGMDQIDRRLVSLLGESSSRAGLTSGPRLQPSLGTPRRSGSLYEPTPPTTNPAAEALEYTELDRGTPGTAEVIDGLNQRLRDYAMTAGGIGAEEVLQLSLTEAFHLAQRQGREYLSAEEDYIFAAIRLLIERHRWGPRLFADTNVSVGGEGDQGRFDNALNVVNTLRATHRLPYGGEAEARWIWNATEQLRSSVTGQYTQSSALVLSGNIPLLRGAGMVAREDIIQAERDLVYGAREFEVFRRQYFVSIADDYFRLLQTVNELQNRLLQLRSLALFVKQEEALYNAGRRTEFNVNQARDQFVTARSSLASTREQYTLQVDRFKVRLGIPIGQPVQLVGADVRIPEPATTIEAATASALNYRLDLQNQLDQFEDRQRSVLIARNQLLPDLDLSGEVRLPTDPAAREGGLAIDPDEASWQVGVLLSLPLDRRIERLQLRQSLLQLERARRDLEEFTDTVVLDARRRVREIDLARFRLELAESQVHINERRLEEQRLRADEVDTRDRVDAERDALNALNRRDQALTDLRIAILNYLDAIGQLRVSPEGIIDPLPGMTVEIKDQPIDFEALFTDEE</sequence>
<dbReference type="InterPro" id="IPR010131">
    <property type="entry name" value="MdtP/NodT-like"/>
</dbReference>
<evidence type="ECO:0000256" key="1">
    <source>
        <dbReference type="SAM" id="Coils"/>
    </source>
</evidence>
<organism evidence="3">
    <name type="scientific">hydrothermal vent metagenome</name>
    <dbReference type="NCBI Taxonomy" id="652676"/>
    <lineage>
        <taxon>unclassified sequences</taxon>
        <taxon>metagenomes</taxon>
        <taxon>ecological metagenomes</taxon>
    </lineage>
</organism>
<feature type="coiled-coil region" evidence="1">
    <location>
        <begin position="461"/>
        <end position="520"/>
    </location>
</feature>
<evidence type="ECO:0000313" key="3">
    <source>
        <dbReference type="EMBL" id="VAX42457.1"/>
    </source>
</evidence>